<dbReference type="STRING" id="749222.Nitsa_1936"/>
<keyword evidence="16 20" id="KW-0408">Iron</keyword>
<dbReference type="InterPro" id="IPR009056">
    <property type="entry name" value="Cyt_c-like_dom"/>
</dbReference>
<dbReference type="InterPro" id="IPR004678">
    <property type="entry name" value="Cyt_c_oxidase_cbb3_su3"/>
</dbReference>
<keyword evidence="6" id="KW-0997">Cell inner membrane</keyword>
<feature type="transmembrane region" description="Helical" evidence="22">
    <location>
        <begin position="35"/>
        <end position="54"/>
    </location>
</feature>
<evidence type="ECO:0000256" key="18">
    <source>
        <dbReference type="ARBA" id="ARBA00023136"/>
    </source>
</evidence>
<comment type="cofactor">
    <cofactor evidence="21">
        <name>heme c</name>
        <dbReference type="ChEBI" id="CHEBI:61717"/>
    </cofactor>
    <text evidence="21">Binds 2 heme C groups per subunit.</text>
</comment>
<feature type="transmembrane region" description="Helical" evidence="22">
    <location>
        <begin position="6"/>
        <end position="23"/>
    </location>
</feature>
<evidence type="ECO:0000256" key="14">
    <source>
        <dbReference type="ARBA" id="ARBA00022989"/>
    </source>
</evidence>
<keyword evidence="15" id="KW-0560">Oxidoreductase</keyword>
<feature type="binding site" description="covalent" evidence="21">
    <location>
        <position position="156"/>
    </location>
    <ligand>
        <name>heme c</name>
        <dbReference type="ChEBI" id="CHEBI:61717"/>
        <label>1</label>
    </ligand>
</feature>
<feature type="binding site" description="axial binding residue" evidence="20">
    <location>
        <position position="198"/>
    </location>
    <ligand>
        <name>heme c</name>
        <dbReference type="ChEBI" id="CHEBI:61717"/>
        <label>2</label>
    </ligand>
    <ligandPart>
        <name>Fe</name>
        <dbReference type="ChEBI" id="CHEBI:18248"/>
    </ligandPart>
</feature>
<feature type="domain" description="Cytochrome c" evidence="23">
    <location>
        <begin position="140"/>
        <end position="294"/>
    </location>
</feature>
<evidence type="ECO:0000256" key="21">
    <source>
        <dbReference type="PIRSR" id="PIRSR000006-2"/>
    </source>
</evidence>
<evidence type="ECO:0000256" key="1">
    <source>
        <dbReference type="ARBA" id="ARBA00004533"/>
    </source>
</evidence>
<feature type="binding site" description="covalent" evidence="21">
    <location>
        <position position="230"/>
    </location>
    <ligand>
        <name>heme c</name>
        <dbReference type="ChEBI" id="CHEBI:61717"/>
        <label>2</label>
    </ligand>
</feature>
<feature type="binding site" description="axial binding residue" evidence="20">
    <location>
        <position position="271"/>
    </location>
    <ligand>
        <name>heme c</name>
        <dbReference type="ChEBI" id="CHEBI:61717"/>
        <label>1</label>
    </ligand>
    <ligandPart>
        <name>Fe</name>
        <dbReference type="ChEBI" id="CHEBI:18248"/>
    </ligandPart>
</feature>
<dbReference type="EMBL" id="CP002452">
    <property type="protein sequence ID" value="ADV47179.1"/>
    <property type="molecule type" value="Genomic_DNA"/>
</dbReference>
<dbReference type="Proteomes" id="UP000008633">
    <property type="component" value="Chromosome"/>
</dbReference>
<evidence type="ECO:0000313" key="24">
    <source>
        <dbReference type="EMBL" id="ADV47179.1"/>
    </source>
</evidence>
<dbReference type="GO" id="GO:0016491">
    <property type="term" value="F:oxidoreductase activity"/>
    <property type="evidence" value="ECO:0007669"/>
    <property type="project" value="UniProtKB-KW"/>
</dbReference>
<keyword evidence="9 22" id="KW-0812">Transmembrane</keyword>
<keyword evidence="25" id="KW-1185">Reference proteome</keyword>
<evidence type="ECO:0000256" key="6">
    <source>
        <dbReference type="ARBA" id="ARBA00022519"/>
    </source>
</evidence>
<evidence type="ECO:0000256" key="15">
    <source>
        <dbReference type="ARBA" id="ARBA00023002"/>
    </source>
</evidence>
<proteinExistence type="inferred from homology"/>
<sequence length="295" mass="31994">MNSFIVKGLVLAGVLIVATLVVIKQMHIDLSDPVNLITFLGAVAIAVLTFGVGAKYMAQMKTDTASGELAEENWDGIGEYKNELPSGWAWSYVGVMIWAIWYFLWGYPLNAYSQIGEYNKEVKNYQKKFEAKWKNPSPEVLRDMGESIFLVQCAPCHGETGDGLDGKAQDFTSRMTKEQILAVIKSGQHQLMYPLGAMPAGMASGKQAEEVAAWIAGGMKGKAPATWATCAGCHGQDGKGNGGSAPDLAEYDETLVKHVLKHGKKGIIGQMPAFPGRFTPVQEKALAAYLKTLKQ</sequence>
<comment type="pathway">
    <text evidence="2">Energy metabolism; oxidative phosphorylation.</text>
</comment>
<organism evidence="24 25">
    <name type="scientific">Nitratifractor salsuginis (strain DSM 16511 / JCM 12458 / E9I37-1)</name>
    <dbReference type="NCBI Taxonomy" id="749222"/>
    <lineage>
        <taxon>Bacteria</taxon>
        <taxon>Pseudomonadati</taxon>
        <taxon>Campylobacterota</taxon>
        <taxon>Epsilonproteobacteria</taxon>
        <taxon>Campylobacterales</taxon>
        <taxon>Sulfurovaceae</taxon>
        <taxon>Nitratifractor</taxon>
    </lineage>
</organism>
<evidence type="ECO:0000259" key="23">
    <source>
        <dbReference type="PROSITE" id="PS51007"/>
    </source>
</evidence>
<comment type="similarity">
    <text evidence="3">Belongs to the CcoP / FixP family.</text>
</comment>
<keyword evidence="12" id="KW-0375">Hydrogen ion transport</keyword>
<keyword evidence="14 22" id="KW-1133">Transmembrane helix</keyword>
<dbReference type="InterPro" id="IPR038414">
    <property type="entry name" value="CcoP_N_sf"/>
</dbReference>
<reference evidence="24 25" key="1">
    <citation type="journal article" date="2011" name="Stand. Genomic Sci.">
        <title>Complete genome sequence of Nitratifractor salsuginis type strain (E9I37-1).</title>
        <authorList>
            <person name="Anderson I."/>
            <person name="Sikorski J."/>
            <person name="Zeytun A."/>
            <person name="Nolan M."/>
            <person name="Lapidus A."/>
            <person name="Lucas S."/>
            <person name="Hammon N."/>
            <person name="Deshpande S."/>
            <person name="Cheng J.F."/>
            <person name="Tapia R."/>
            <person name="Han C."/>
            <person name="Goodwin L."/>
            <person name="Pitluck S."/>
            <person name="Liolios K."/>
            <person name="Pagani I."/>
            <person name="Ivanova N."/>
            <person name="Huntemann M."/>
            <person name="Mavromatis K."/>
            <person name="Ovchinikova G."/>
            <person name="Pati A."/>
            <person name="Chen A."/>
            <person name="Palaniappan K."/>
            <person name="Land M."/>
            <person name="Hauser L."/>
            <person name="Brambilla E.M."/>
            <person name="Ngatchou-Djao O.D."/>
            <person name="Rohde M."/>
            <person name="Tindall B.J."/>
            <person name="Goker M."/>
            <person name="Detter J.C."/>
            <person name="Woyke T."/>
            <person name="Bristow J."/>
            <person name="Eisen J.A."/>
            <person name="Markowitz V."/>
            <person name="Hugenholtz P."/>
            <person name="Klenk H.P."/>
            <person name="Kyrpides N.C."/>
        </authorList>
    </citation>
    <scope>NUCLEOTIDE SEQUENCE [LARGE SCALE GENOMIC DNA]</scope>
    <source>
        <strain evidence="25">DSM 16511 / JCM 12458 / E9I37-1</strain>
    </source>
</reference>
<evidence type="ECO:0000256" key="9">
    <source>
        <dbReference type="ARBA" id="ARBA00022692"/>
    </source>
</evidence>
<reference evidence="25" key="2">
    <citation type="submission" date="2011-01" db="EMBL/GenBank/DDBJ databases">
        <title>The complete genome of Nitratifractor salsuginis DSM 16511.</title>
        <authorList>
            <consortium name="US DOE Joint Genome Institute (JGI-PGF)"/>
            <person name="Lucas S."/>
            <person name="Copeland A."/>
            <person name="Lapidus A."/>
            <person name="Bruce D."/>
            <person name="Goodwin L."/>
            <person name="Pitluck S."/>
            <person name="Kyrpides N."/>
            <person name="Mavromatis K."/>
            <person name="Ivanova N."/>
            <person name="Mikhailova N."/>
            <person name="Zeytun A."/>
            <person name="Detter J.C."/>
            <person name="Tapia R."/>
            <person name="Han C."/>
            <person name="Land M."/>
            <person name="Hauser L."/>
            <person name="Markowitz V."/>
            <person name="Cheng J.-F."/>
            <person name="Hugenholtz P."/>
            <person name="Woyke T."/>
            <person name="Wu D."/>
            <person name="Tindall B."/>
            <person name="Schuetze A."/>
            <person name="Brambilla E."/>
            <person name="Klenk H.-P."/>
            <person name="Eisen J.A."/>
        </authorList>
    </citation>
    <scope>NUCLEOTIDE SEQUENCE [LARGE SCALE GENOMIC DNA]</scope>
    <source>
        <strain evidence="25">DSM 16511 / JCM 12458 / E9I37-1</strain>
    </source>
</reference>
<keyword evidence="17" id="KW-0406">Ion transport</keyword>
<dbReference type="RefSeq" id="WP_013554864.1">
    <property type="nucleotide sequence ID" value="NC_014935.1"/>
</dbReference>
<keyword evidence="10 20" id="KW-0479">Metal-binding</keyword>
<dbReference type="PANTHER" id="PTHR33751">
    <property type="entry name" value="CBB3-TYPE CYTOCHROME C OXIDASE SUBUNIT FIXP"/>
    <property type="match status" value="1"/>
</dbReference>
<dbReference type="GO" id="GO:0009055">
    <property type="term" value="F:electron transfer activity"/>
    <property type="evidence" value="ECO:0007669"/>
    <property type="project" value="InterPro"/>
</dbReference>
<protein>
    <recommendedName>
        <fullName evidence="19">Cytochrome c oxidase subunit III</fullName>
    </recommendedName>
</protein>
<dbReference type="GO" id="GO:0005886">
    <property type="term" value="C:plasma membrane"/>
    <property type="evidence" value="ECO:0007669"/>
    <property type="project" value="UniProtKB-SubCell"/>
</dbReference>
<dbReference type="GO" id="GO:0046872">
    <property type="term" value="F:metal ion binding"/>
    <property type="evidence" value="ECO:0007669"/>
    <property type="project" value="UniProtKB-KW"/>
</dbReference>
<accession>E6X2H4</accession>
<dbReference type="Gene3D" id="6.10.280.130">
    <property type="match status" value="1"/>
</dbReference>
<dbReference type="GO" id="GO:1902600">
    <property type="term" value="P:proton transmembrane transport"/>
    <property type="evidence" value="ECO:0007669"/>
    <property type="project" value="UniProtKB-KW"/>
</dbReference>
<evidence type="ECO:0000256" key="10">
    <source>
        <dbReference type="ARBA" id="ARBA00022723"/>
    </source>
</evidence>
<dbReference type="Pfam" id="PF13442">
    <property type="entry name" value="Cytochrome_CBB3"/>
    <property type="match status" value="2"/>
</dbReference>
<evidence type="ECO:0000256" key="8">
    <source>
        <dbReference type="ARBA" id="ARBA00022660"/>
    </source>
</evidence>
<evidence type="ECO:0000256" key="7">
    <source>
        <dbReference type="ARBA" id="ARBA00022617"/>
    </source>
</evidence>
<dbReference type="InterPro" id="IPR050597">
    <property type="entry name" value="Cytochrome_c_Oxidase_Subunit"/>
</dbReference>
<evidence type="ECO:0000256" key="2">
    <source>
        <dbReference type="ARBA" id="ARBA00004673"/>
    </source>
</evidence>
<keyword evidence="4" id="KW-0813">Transport</keyword>
<feature type="binding site" description="axial binding residue" evidence="20">
    <location>
        <position position="234"/>
    </location>
    <ligand>
        <name>heme c</name>
        <dbReference type="ChEBI" id="CHEBI:61717"/>
        <label>2</label>
    </ligand>
    <ligandPart>
        <name>Fe</name>
        <dbReference type="ChEBI" id="CHEBI:18248"/>
    </ligandPart>
</feature>
<dbReference type="Gene3D" id="1.10.760.10">
    <property type="entry name" value="Cytochrome c-like domain"/>
    <property type="match status" value="2"/>
</dbReference>
<dbReference type="eggNOG" id="COG2010">
    <property type="taxonomic scope" value="Bacteria"/>
</dbReference>
<comment type="subcellular location">
    <subcellularLocation>
        <location evidence="1">Cell inner membrane</location>
    </subcellularLocation>
</comment>
<keyword evidence="8" id="KW-0679">Respiratory chain</keyword>
<keyword evidence="18 22" id="KW-0472">Membrane</keyword>
<keyword evidence="13" id="KW-0249">Electron transport</keyword>
<dbReference type="SUPFAM" id="SSF46626">
    <property type="entry name" value="Cytochrome c"/>
    <property type="match status" value="2"/>
</dbReference>
<dbReference type="GO" id="GO:0020037">
    <property type="term" value="F:heme binding"/>
    <property type="evidence" value="ECO:0007669"/>
    <property type="project" value="InterPro"/>
</dbReference>
<evidence type="ECO:0000313" key="25">
    <source>
        <dbReference type="Proteomes" id="UP000008633"/>
    </source>
</evidence>
<dbReference type="PIRSF" id="PIRSF000006">
    <property type="entry name" value="Cbb3-Cox_fixP"/>
    <property type="match status" value="1"/>
</dbReference>
<evidence type="ECO:0000256" key="11">
    <source>
        <dbReference type="ARBA" id="ARBA00022737"/>
    </source>
</evidence>
<evidence type="ECO:0000256" key="22">
    <source>
        <dbReference type="SAM" id="Phobius"/>
    </source>
</evidence>
<keyword evidence="7 21" id="KW-0349">Heme</keyword>
<dbReference type="InterPro" id="IPR032858">
    <property type="entry name" value="CcoP_N"/>
</dbReference>
<dbReference type="Pfam" id="PF14715">
    <property type="entry name" value="FixP_N"/>
    <property type="match status" value="1"/>
</dbReference>
<evidence type="ECO:0000256" key="19">
    <source>
        <dbReference type="ARBA" id="ARBA00029635"/>
    </source>
</evidence>
<evidence type="ECO:0000256" key="20">
    <source>
        <dbReference type="PIRSR" id="PIRSR000006-1"/>
    </source>
</evidence>
<dbReference type="InterPro" id="IPR036909">
    <property type="entry name" value="Cyt_c-like_dom_sf"/>
</dbReference>
<dbReference type="PANTHER" id="PTHR33751:SF1">
    <property type="entry name" value="CBB3-TYPE CYTOCHROME C OXIDASE SUBUNIT FIXP"/>
    <property type="match status" value="1"/>
</dbReference>
<evidence type="ECO:0000256" key="5">
    <source>
        <dbReference type="ARBA" id="ARBA00022475"/>
    </source>
</evidence>
<keyword evidence="5" id="KW-1003">Cell membrane</keyword>
<feature type="binding site" description="covalent" evidence="21">
    <location>
        <position position="153"/>
    </location>
    <ligand>
        <name>heme c</name>
        <dbReference type="ChEBI" id="CHEBI:61717"/>
        <label>1</label>
    </ligand>
</feature>
<feature type="binding site" description="axial binding residue" evidence="20">
    <location>
        <position position="157"/>
    </location>
    <ligand>
        <name>heme c</name>
        <dbReference type="ChEBI" id="CHEBI:61717"/>
        <label>1</label>
    </ligand>
    <ligandPart>
        <name>Fe</name>
        <dbReference type="ChEBI" id="CHEBI:18248"/>
    </ligandPart>
</feature>
<evidence type="ECO:0000256" key="4">
    <source>
        <dbReference type="ARBA" id="ARBA00022448"/>
    </source>
</evidence>
<name>E6X2H4_NITSE</name>
<evidence type="ECO:0000256" key="16">
    <source>
        <dbReference type="ARBA" id="ARBA00023004"/>
    </source>
</evidence>
<dbReference type="AlphaFoldDB" id="E6X2H4"/>
<dbReference type="KEGG" id="nsa:Nitsa_1936"/>
<dbReference type="UniPathway" id="UPA00705"/>
<evidence type="ECO:0000256" key="13">
    <source>
        <dbReference type="ARBA" id="ARBA00022982"/>
    </source>
</evidence>
<dbReference type="GO" id="GO:0006119">
    <property type="term" value="P:oxidative phosphorylation"/>
    <property type="evidence" value="ECO:0007669"/>
    <property type="project" value="UniProtKB-UniPathway"/>
</dbReference>
<evidence type="ECO:0000256" key="3">
    <source>
        <dbReference type="ARBA" id="ARBA00006113"/>
    </source>
</evidence>
<dbReference type="PROSITE" id="PS51007">
    <property type="entry name" value="CYTC"/>
    <property type="match status" value="1"/>
</dbReference>
<dbReference type="HOGENOM" id="CLU_986691_0_0_7"/>
<feature type="transmembrane region" description="Helical" evidence="22">
    <location>
        <begin position="88"/>
        <end position="105"/>
    </location>
</feature>
<evidence type="ECO:0000256" key="17">
    <source>
        <dbReference type="ARBA" id="ARBA00023065"/>
    </source>
</evidence>
<keyword evidence="11" id="KW-0677">Repeat</keyword>
<feature type="binding site" description="covalent" evidence="21">
    <location>
        <position position="233"/>
    </location>
    <ligand>
        <name>heme c</name>
        <dbReference type="ChEBI" id="CHEBI:61717"/>
        <label>2</label>
    </ligand>
</feature>
<gene>
    <name evidence="24" type="ordered locus">Nitsa_1936</name>
</gene>
<evidence type="ECO:0000256" key="12">
    <source>
        <dbReference type="ARBA" id="ARBA00022781"/>
    </source>
</evidence>